<evidence type="ECO:0000256" key="2">
    <source>
        <dbReference type="SAM" id="Phobius"/>
    </source>
</evidence>
<protein>
    <submittedName>
        <fullName evidence="3">Uncharacterized protein</fullName>
    </submittedName>
</protein>
<feature type="coiled-coil region" evidence="1">
    <location>
        <begin position="55"/>
        <end position="86"/>
    </location>
</feature>
<sequence>MDLEDLKRMHSQSLRNLYEKQEELKSLQNAKLTIIKEKLYSDVNIIYRNEYSKYLREDEDLLQKLISEKQSEKQKLDIQLEKLEKSNLPRQRLAKELQLQSEIRTKKVLQYENKYKDLENADDFTLSQQLLADINTLKPLYSVLEYYEKEYAKLANYFHHINQKKYSVAPTKRSSLNLTFYFLLTLTILILLSDFFS</sequence>
<accession>A0A1R2BT91</accession>
<evidence type="ECO:0000313" key="4">
    <source>
        <dbReference type="Proteomes" id="UP000187209"/>
    </source>
</evidence>
<evidence type="ECO:0000313" key="3">
    <source>
        <dbReference type="EMBL" id="OMJ80032.1"/>
    </source>
</evidence>
<gene>
    <name evidence="3" type="ORF">SteCoe_19803</name>
</gene>
<keyword evidence="2" id="KW-0472">Membrane</keyword>
<dbReference type="EMBL" id="MPUH01000442">
    <property type="protein sequence ID" value="OMJ80032.1"/>
    <property type="molecule type" value="Genomic_DNA"/>
</dbReference>
<keyword evidence="4" id="KW-1185">Reference proteome</keyword>
<keyword evidence="2" id="KW-1133">Transmembrane helix</keyword>
<feature type="transmembrane region" description="Helical" evidence="2">
    <location>
        <begin position="178"/>
        <end position="196"/>
    </location>
</feature>
<dbReference type="Proteomes" id="UP000187209">
    <property type="component" value="Unassembled WGS sequence"/>
</dbReference>
<keyword evidence="2" id="KW-0812">Transmembrane</keyword>
<evidence type="ECO:0000256" key="1">
    <source>
        <dbReference type="SAM" id="Coils"/>
    </source>
</evidence>
<proteinExistence type="predicted"/>
<keyword evidence="1" id="KW-0175">Coiled coil</keyword>
<name>A0A1R2BT91_9CILI</name>
<comment type="caution">
    <text evidence="3">The sequence shown here is derived from an EMBL/GenBank/DDBJ whole genome shotgun (WGS) entry which is preliminary data.</text>
</comment>
<reference evidence="3 4" key="1">
    <citation type="submission" date="2016-11" db="EMBL/GenBank/DDBJ databases">
        <title>The macronuclear genome of Stentor coeruleus: a giant cell with tiny introns.</title>
        <authorList>
            <person name="Slabodnick M."/>
            <person name="Ruby J.G."/>
            <person name="Reiff S.B."/>
            <person name="Swart E.C."/>
            <person name="Gosai S."/>
            <person name="Prabakaran S."/>
            <person name="Witkowska E."/>
            <person name="Larue G.E."/>
            <person name="Fisher S."/>
            <person name="Freeman R.M."/>
            <person name="Gunawardena J."/>
            <person name="Chu W."/>
            <person name="Stover N.A."/>
            <person name="Gregory B.D."/>
            <person name="Nowacki M."/>
            <person name="Derisi J."/>
            <person name="Roy S.W."/>
            <person name="Marshall W.F."/>
            <person name="Sood P."/>
        </authorList>
    </citation>
    <scope>NUCLEOTIDE SEQUENCE [LARGE SCALE GENOMIC DNA]</scope>
    <source>
        <strain evidence="3">WM001</strain>
    </source>
</reference>
<dbReference type="AlphaFoldDB" id="A0A1R2BT91"/>
<organism evidence="3 4">
    <name type="scientific">Stentor coeruleus</name>
    <dbReference type="NCBI Taxonomy" id="5963"/>
    <lineage>
        <taxon>Eukaryota</taxon>
        <taxon>Sar</taxon>
        <taxon>Alveolata</taxon>
        <taxon>Ciliophora</taxon>
        <taxon>Postciliodesmatophora</taxon>
        <taxon>Heterotrichea</taxon>
        <taxon>Heterotrichida</taxon>
        <taxon>Stentoridae</taxon>
        <taxon>Stentor</taxon>
    </lineage>
</organism>